<sequence length="259" mass="30357">MKILIFIPMYNCEKQISRVISQFDEDTQKLFDEILIVDNISEDNSLKSAEESLKKLNNIKTTLIQNKENVSLGGSHKVAFNYAIENNYDYIIVLHGDDQGSIKDIVSYIKDKTAFQYDAFLGARFMKGATIKGYSFIRIAGNHVLNTVYSIVSKKPVYDMGSGLNMFKLEFLKSKFYIEILPNSLTFNNLMLLYISWKKLKYSFFPINWREYDQISNAKMFKQGFEIIKFCLLYFIFPNKLFIKREKINDYSYTVIYKN</sequence>
<dbReference type="PANTHER" id="PTHR48090">
    <property type="entry name" value="UNDECAPRENYL-PHOSPHATE 4-DEOXY-4-FORMAMIDO-L-ARABINOSE TRANSFERASE-RELATED"/>
    <property type="match status" value="1"/>
</dbReference>
<evidence type="ECO:0000313" key="2">
    <source>
        <dbReference type="EMBL" id="TXJ46377.1"/>
    </source>
</evidence>
<gene>
    <name evidence="2" type="ORF">EPJ70_01375</name>
</gene>
<keyword evidence="2" id="KW-0808">Transferase</keyword>
<protein>
    <submittedName>
        <fullName evidence="2">Glycosyltransferase family 2 protein</fullName>
    </submittedName>
</protein>
<reference evidence="2 3" key="1">
    <citation type="journal article" date="1992" name="Lakartidningen">
        <title>[Penicillin V and not amoxicillin is the first choice preparation in acute otitis].</title>
        <authorList>
            <person name="Kamme C."/>
            <person name="Lundgren K."/>
            <person name="Prellner K."/>
        </authorList>
    </citation>
    <scope>NUCLEOTIDE SEQUENCE [LARGE SCALE GENOMIC DNA]</scope>
    <source>
        <strain evidence="2 3">PC3714II</strain>
    </source>
</reference>
<comment type="caution">
    <text evidence="2">The sequence shown here is derived from an EMBL/GenBank/DDBJ whole genome shotgun (WGS) entry which is preliminary data.</text>
</comment>
<dbReference type="Proteomes" id="UP000324574">
    <property type="component" value="Unassembled WGS sequence"/>
</dbReference>
<dbReference type="PANTHER" id="PTHR48090:SF7">
    <property type="entry name" value="RFBJ PROTEIN"/>
    <property type="match status" value="1"/>
</dbReference>
<dbReference type="GO" id="GO:0016740">
    <property type="term" value="F:transferase activity"/>
    <property type="evidence" value="ECO:0007669"/>
    <property type="project" value="UniProtKB-KW"/>
</dbReference>
<dbReference type="CDD" id="cd04179">
    <property type="entry name" value="DPM_DPG-synthase_like"/>
    <property type="match status" value="1"/>
</dbReference>
<dbReference type="AlphaFoldDB" id="A0A5C8F7W8"/>
<proteinExistence type="predicted"/>
<dbReference type="EMBL" id="SAYG01000003">
    <property type="protein sequence ID" value="TXJ46377.1"/>
    <property type="molecule type" value="Genomic_DNA"/>
</dbReference>
<name>A0A5C8F7W8_9SPIR</name>
<evidence type="ECO:0000259" key="1">
    <source>
        <dbReference type="Pfam" id="PF00535"/>
    </source>
</evidence>
<dbReference type="SUPFAM" id="SSF53448">
    <property type="entry name" value="Nucleotide-diphospho-sugar transferases"/>
    <property type="match status" value="1"/>
</dbReference>
<organism evidence="2 3">
    <name type="scientific">Brachyspira aalborgi</name>
    <dbReference type="NCBI Taxonomy" id="29522"/>
    <lineage>
        <taxon>Bacteria</taxon>
        <taxon>Pseudomonadati</taxon>
        <taxon>Spirochaetota</taxon>
        <taxon>Spirochaetia</taxon>
        <taxon>Brachyspirales</taxon>
        <taxon>Brachyspiraceae</taxon>
        <taxon>Brachyspira</taxon>
    </lineage>
</organism>
<dbReference type="Pfam" id="PF00535">
    <property type="entry name" value="Glycos_transf_2"/>
    <property type="match status" value="1"/>
</dbReference>
<dbReference type="InterPro" id="IPR029044">
    <property type="entry name" value="Nucleotide-diphossugar_trans"/>
</dbReference>
<accession>A0A5C8F7W8</accession>
<dbReference type="InterPro" id="IPR001173">
    <property type="entry name" value="Glyco_trans_2-like"/>
</dbReference>
<dbReference type="RefSeq" id="WP_147525738.1">
    <property type="nucleotide sequence ID" value="NZ_SAYG01000003.1"/>
</dbReference>
<dbReference type="Gene3D" id="3.90.550.10">
    <property type="entry name" value="Spore Coat Polysaccharide Biosynthesis Protein SpsA, Chain A"/>
    <property type="match status" value="1"/>
</dbReference>
<dbReference type="InterPro" id="IPR050256">
    <property type="entry name" value="Glycosyltransferase_2"/>
</dbReference>
<evidence type="ECO:0000313" key="3">
    <source>
        <dbReference type="Proteomes" id="UP000324574"/>
    </source>
</evidence>
<feature type="domain" description="Glycosyltransferase 2-like" evidence="1">
    <location>
        <begin position="5"/>
        <end position="136"/>
    </location>
</feature>